<protein>
    <recommendedName>
        <fullName evidence="3">Glucosyltransferase 24 catalytic domain-containing protein</fullName>
    </recommendedName>
</protein>
<dbReference type="PANTHER" id="PTHR11226:SF0">
    <property type="entry name" value="UDP-GLUCOSE:GLYCOPROTEIN GLUCOSYLTRANSFERASE"/>
    <property type="match status" value="1"/>
</dbReference>
<evidence type="ECO:0000313" key="5">
    <source>
        <dbReference type="Proteomes" id="UP001202328"/>
    </source>
</evidence>
<feature type="non-terminal residue" evidence="4">
    <location>
        <position position="259"/>
    </location>
</feature>
<evidence type="ECO:0000256" key="2">
    <source>
        <dbReference type="SAM" id="Phobius"/>
    </source>
</evidence>
<keyword evidence="2" id="KW-0812">Transmembrane</keyword>
<organism evidence="4 5">
    <name type="scientific">Papaver atlanticum</name>
    <dbReference type="NCBI Taxonomy" id="357466"/>
    <lineage>
        <taxon>Eukaryota</taxon>
        <taxon>Viridiplantae</taxon>
        <taxon>Streptophyta</taxon>
        <taxon>Embryophyta</taxon>
        <taxon>Tracheophyta</taxon>
        <taxon>Spermatophyta</taxon>
        <taxon>Magnoliopsida</taxon>
        <taxon>Ranunculales</taxon>
        <taxon>Papaveraceae</taxon>
        <taxon>Papaveroideae</taxon>
        <taxon>Papaver</taxon>
    </lineage>
</organism>
<keyword evidence="2" id="KW-0472">Membrane</keyword>
<reference evidence="4" key="1">
    <citation type="submission" date="2022-04" db="EMBL/GenBank/DDBJ databases">
        <title>A functionally conserved STORR gene fusion in Papaver species that diverged 16.8 million years ago.</title>
        <authorList>
            <person name="Catania T."/>
        </authorList>
    </citation>
    <scope>NUCLEOTIDE SEQUENCE</scope>
    <source>
        <strain evidence="4">S-188037</strain>
    </source>
</reference>
<gene>
    <name evidence="4" type="ORF">MKW98_012167</name>
</gene>
<dbReference type="InterPro" id="IPR009448">
    <property type="entry name" value="UDP-g_GGtrans"/>
</dbReference>
<comment type="caution">
    <text evidence="4">The sequence shown here is derived from an EMBL/GenBank/DDBJ whole genome shotgun (WGS) entry which is preliminary data.</text>
</comment>
<dbReference type="GO" id="GO:0018279">
    <property type="term" value="P:protein N-linked glycosylation via asparagine"/>
    <property type="evidence" value="ECO:0007669"/>
    <property type="project" value="TreeGrafter"/>
</dbReference>
<dbReference type="InterPro" id="IPR040497">
    <property type="entry name" value="Glyco_transf_24"/>
</dbReference>
<dbReference type="GO" id="GO:0005783">
    <property type="term" value="C:endoplasmic reticulum"/>
    <property type="evidence" value="ECO:0007669"/>
    <property type="project" value="TreeGrafter"/>
</dbReference>
<dbReference type="GO" id="GO:0003980">
    <property type="term" value="F:UDP-glucose:glycoprotein glucosyltransferase activity"/>
    <property type="evidence" value="ECO:0007669"/>
    <property type="project" value="InterPro"/>
</dbReference>
<dbReference type="PANTHER" id="PTHR11226">
    <property type="entry name" value="UDP-GLUCOSE GLYCOPROTEIN:GLUCOSYLTRANSFERASE"/>
    <property type="match status" value="1"/>
</dbReference>
<dbReference type="AlphaFoldDB" id="A0AAD4XNZ4"/>
<dbReference type="InterPro" id="IPR029044">
    <property type="entry name" value="Nucleotide-diphossugar_trans"/>
</dbReference>
<keyword evidence="2" id="KW-1133">Transmembrane helix</keyword>
<name>A0AAD4XNZ4_9MAGN</name>
<feature type="transmembrane region" description="Helical" evidence="2">
    <location>
        <begin position="129"/>
        <end position="150"/>
    </location>
</feature>
<dbReference type="GO" id="GO:0036503">
    <property type="term" value="P:ERAD pathway"/>
    <property type="evidence" value="ECO:0007669"/>
    <property type="project" value="TreeGrafter"/>
</dbReference>
<dbReference type="Proteomes" id="UP001202328">
    <property type="component" value="Unassembled WGS sequence"/>
</dbReference>
<evidence type="ECO:0000313" key="4">
    <source>
        <dbReference type="EMBL" id="KAI3931757.1"/>
    </source>
</evidence>
<dbReference type="EMBL" id="JAJJMB010007130">
    <property type="protein sequence ID" value="KAI3931757.1"/>
    <property type="molecule type" value="Genomic_DNA"/>
</dbReference>
<evidence type="ECO:0000256" key="1">
    <source>
        <dbReference type="ARBA" id="ARBA00001913"/>
    </source>
</evidence>
<dbReference type="GO" id="GO:0051082">
    <property type="term" value="F:unfolded protein binding"/>
    <property type="evidence" value="ECO:0007669"/>
    <property type="project" value="TreeGrafter"/>
</dbReference>
<sequence>HALDNIVPENLGDTRTLQAVYELESLVLTVIVLKKTMKHLEGNSKSWNTDLLKWASGLIGGNEHEKGKGGSVVTFVDADQILRADMGELYDMVMKGKPYGCTPFCGNNKDDFRFWRQGFWEEHLRGRQYHISIMFLMCVILSFCSALYVMDLLNPTNCSRGQSEEARAKTIDLCNNPMRKDPKLQGAKRIVTEWPDLDLKACRFTAKITGEEIDDARETVTASTQAKSEASSIVEEDRESKRGVVIQLHVITRTPAVFI</sequence>
<feature type="domain" description="Glucosyltransferase 24 catalytic" evidence="3">
    <location>
        <begin position="73"/>
        <end position="137"/>
    </location>
</feature>
<feature type="domain" description="Glucosyltransferase 24 catalytic" evidence="3">
    <location>
        <begin position="162"/>
        <end position="200"/>
    </location>
</feature>
<evidence type="ECO:0000259" key="3">
    <source>
        <dbReference type="Pfam" id="PF18404"/>
    </source>
</evidence>
<accession>A0AAD4XNZ4</accession>
<proteinExistence type="predicted"/>
<keyword evidence="5" id="KW-1185">Reference proteome</keyword>
<comment type="cofactor">
    <cofactor evidence="1">
        <name>Ca(2+)</name>
        <dbReference type="ChEBI" id="CHEBI:29108"/>
    </cofactor>
</comment>
<dbReference type="Gene3D" id="3.90.550.10">
    <property type="entry name" value="Spore Coat Polysaccharide Biosynthesis Protein SpsA, Chain A"/>
    <property type="match status" value="1"/>
</dbReference>
<dbReference type="Pfam" id="PF18404">
    <property type="entry name" value="Glyco_transf_24"/>
    <property type="match status" value="2"/>
</dbReference>